<evidence type="ECO:0000256" key="13">
    <source>
        <dbReference type="PROSITE-ProRule" id="PRU00043"/>
    </source>
</evidence>
<dbReference type="InterPro" id="IPR020894">
    <property type="entry name" value="Cadherin_CS"/>
</dbReference>
<feature type="signal peptide" evidence="17">
    <location>
        <begin position="1"/>
        <end position="19"/>
    </location>
</feature>
<dbReference type="GO" id="GO:0005912">
    <property type="term" value="C:adherens junction"/>
    <property type="evidence" value="ECO:0007669"/>
    <property type="project" value="TreeGrafter"/>
</dbReference>
<dbReference type="PANTHER" id="PTHR24027:SF323">
    <property type="entry name" value="CADHERIN-19"/>
    <property type="match status" value="1"/>
</dbReference>
<dbReference type="GO" id="GO:0008013">
    <property type="term" value="F:beta-catenin binding"/>
    <property type="evidence" value="ECO:0007669"/>
    <property type="project" value="TreeGrafter"/>
</dbReference>
<dbReference type="GO" id="GO:0044331">
    <property type="term" value="P:cell-cell adhesion mediated by cadherin"/>
    <property type="evidence" value="ECO:0007669"/>
    <property type="project" value="TreeGrafter"/>
</dbReference>
<evidence type="ECO:0000256" key="6">
    <source>
        <dbReference type="ARBA" id="ARBA00022729"/>
    </source>
</evidence>
<dbReference type="InterPro" id="IPR027397">
    <property type="entry name" value="Catenin-bd_sf"/>
</dbReference>
<keyword evidence="7" id="KW-0677">Repeat</keyword>
<dbReference type="Proteomes" id="UP000694556">
    <property type="component" value="Chromosome 2"/>
</dbReference>
<reference evidence="19" key="1">
    <citation type="submission" date="2018-09" db="EMBL/GenBank/DDBJ databases">
        <title>Common duck and Muscovy duck high density SNP chip.</title>
        <authorList>
            <person name="Vignal A."/>
            <person name="Thebault N."/>
            <person name="Warren W.C."/>
        </authorList>
    </citation>
    <scope>NUCLEOTIDE SEQUENCE [LARGE SCALE GENOMIC DNA]</scope>
</reference>
<feature type="domain" description="Cadherin" evidence="18">
    <location>
        <begin position="52"/>
        <end position="149"/>
    </location>
</feature>
<feature type="domain" description="Cadherin" evidence="18">
    <location>
        <begin position="421"/>
        <end position="531"/>
    </location>
</feature>
<keyword evidence="12" id="KW-0325">Glycoprotein</keyword>
<evidence type="ECO:0000256" key="8">
    <source>
        <dbReference type="ARBA" id="ARBA00022837"/>
    </source>
</evidence>
<dbReference type="FunFam" id="4.10.900.10:FF:000001">
    <property type="entry name" value="Cadherin 2"/>
    <property type="match status" value="1"/>
</dbReference>
<dbReference type="Gene3D" id="4.10.900.10">
    <property type="entry name" value="TCF3-CBD (Catenin binding domain)"/>
    <property type="match status" value="1"/>
</dbReference>
<dbReference type="GO" id="GO:0045296">
    <property type="term" value="F:cadherin binding"/>
    <property type="evidence" value="ECO:0007669"/>
    <property type="project" value="TreeGrafter"/>
</dbReference>
<evidence type="ECO:0000256" key="14">
    <source>
        <dbReference type="RuleBase" id="RU003318"/>
    </source>
</evidence>
<keyword evidence="2" id="KW-1003">Cell membrane</keyword>
<protein>
    <submittedName>
        <fullName evidence="19">Cadherin 19</fullName>
    </submittedName>
</protein>
<evidence type="ECO:0000256" key="2">
    <source>
        <dbReference type="ARBA" id="ARBA00022475"/>
    </source>
</evidence>
<dbReference type="Gene3D" id="2.60.40.60">
    <property type="entry name" value="Cadherins"/>
    <property type="match status" value="5"/>
</dbReference>
<dbReference type="InterPro" id="IPR000233">
    <property type="entry name" value="Cadherin_Y-type_LIR"/>
</dbReference>
<keyword evidence="3" id="KW-0165">Cleavage on pair of basic residues</keyword>
<keyword evidence="8 13" id="KW-0106">Calcium</keyword>
<dbReference type="SMART" id="SM00112">
    <property type="entry name" value="CA"/>
    <property type="match status" value="4"/>
</dbReference>
<dbReference type="PANTHER" id="PTHR24027">
    <property type="entry name" value="CADHERIN-23"/>
    <property type="match status" value="1"/>
</dbReference>
<feature type="domain" description="Cadherin" evidence="18">
    <location>
        <begin position="203"/>
        <end position="316"/>
    </location>
</feature>
<evidence type="ECO:0000256" key="11">
    <source>
        <dbReference type="ARBA" id="ARBA00023136"/>
    </source>
</evidence>
<dbReference type="GO" id="GO:0007156">
    <property type="term" value="P:homophilic cell adhesion via plasma membrane adhesion molecules"/>
    <property type="evidence" value="ECO:0007669"/>
    <property type="project" value="InterPro"/>
</dbReference>
<evidence type="ECO:0000259" key="18">
    <source>
        <dbReference type="PROSITE" id="PS50268"/>
    </source>
</evidence>
<dbReference type="GO" id="GO:0016342">
    <property type="term" value="C:catenin complex"/>
    <property type="evidence" value="ECO:0007669"/>
    <property type="project" value="TreeGrafter"/>
</dbReference>
<keyword evidence="5" id="KW-0479">Metal-binding</keyword>
<evidence type="ECO:0000256" key="16">
    <source>
        <dbReference type="SAM" id="Phobius"/>
    </source>
</evidence>
<keyword evidence="10 16" id="KW-1133">Transmembrane helix</keyword>
<dbReference type="AlphaFoldDB" id="A0A8C3BXR8"/>
<feature type="chain" id="PRO_5034035143" evidence="17">
    <location>
        <begin position="20"/>
        <end position="723"/>
    </location>
</feature>
<keyword evidence="20" id="KW-1185">Reference proteome</keyword>
<dbReference type="SUPFAM" id="SSF49313">
    <property type="entry name" value="Cadherin-like"/>
    <property type="match status" value="5"/>
</dbReference>
<evidence type="ECO:0000256" key="17">
    <source>
        <dbReference type="SAM" id="SignalP"/>
    </source>
</evidence>
<organism evidence="19 20">
    <name type="scientific">Cairina moschata</name>
    <name type="common">Muscovy duck</name>
    <dbReference type="NCBI Taxonomy" id="8855"/>
    <lineage>
        <taxon>Eukaryota</taxon>
        <taxon>Metazoa</taxon>
        <taxon>Chordata</taxon>
        <taxon>Craniata</taxon>
        <taxon>Vertebrata</taxon>
        <taxon>Euteleostomi</taxon>
        <taxon>Archelosauria</taxon>
        <taxon>Archosauria</taxon>
        <taxon>Dinosauria</taxon>
        <taxon>Saurischia</taxon>
        <taxon>Theropoda</taxon>
        <taxon>Coelurosauria</taxon>
        <taxon>Aves</taxon>
        <taxon>Neognathae</taxon>
        <taxon>Galloanserae</taxon>
        <taxon>Anseriformes</taxon>
        <taxon>Anatidae</taxon>
        <taxon>Anatinae</taxon>
        <taxon>Cairina</taxon>
    </lineage>
</organism>
<dbReference type="PROSITE" id="PS50268">
    <property type="entry name" value="CADHERIN_2"/>
    <property type="match status" value="5"/>
</dbReference>
<evidence type="ECO:0000256" key="1">
    <source>
        <dbReference type="ARBA" id="ARBA00004251"/>
    </source>
</evidence>
<dbReference type="Ensembl" id="ENSCMMT00000012747.1">
    <property type="protein sequence ID" value="ENSCMMP00000011585.1"/>
    <property type="gene ID" value="ENSCMMG00000007291.1"/>
</dbReference>
<dbReference type="FunFam" id="2.60.40.60:FF:000012">
    <property type="entry name" value="Cadherin 24"/>
    <property type="match status" value="1"/>
</dbReference>
<keyword evidence="6 17" id="KW-0732">Signal</keyword>
<keyword evidence="9 14" id="KW-0130">Cell adhesion</keyword>
<dbReference type="GO" id="GO:0034332">
    <property type="term" value="P:adherens junction organization"/>
    <property type="evidence" value="ECO:0007669"/>
    <property type="project" value="TreeGrafter"/>
</dbReference>
<dbReference type="FunFam" id="2.60.40.60:FF:000009">
    <property type="entry name" value="Cadherin 24"/>
    <property type="match status" value="1"/>
</dbReference>
<comment type="subcellular location">
    <subcellularLocation>
        <location evidence="1 14">Cell membrane</location>
        <topology evidence="1 14">Single-pass type I membrane protein</topology>
    </subcellularLocation>
</comment>
<evidence type="ECO:0000313" key="20">
    <source>
        <dbReference type="Proteomes" id="UP000694556"/>
    </source>
</evidence>
<dbReference type="PRINTS" id="PR00205">
    <property type="entry name" value="CADHERIN"/>
</dbReference>
<evidence type="ECO:0000256" key="15">
    <source>
        <dbReference type="RuleBase" id="RU004357"/>
    </source>
</evidence>
<dbReference type="GO" id="GO:0016477">
    <property type="term" value="P:cell migration"/>
    <property type="evidence" value="ECO:0007669"/>
    <property type="project" value="TreeGrafter"/>
</dbReference>
<sequence length="723" mass="81318">MNCSTLLCLMLTVVQLWLCSPTTQNYSAQNTDQSFTTVRRVKRGWIWEPLFVTEEQTSRMPVYVGQLKSDLDKQDGNLQYILTGEGAGSIFIIDEYNGKIYVIQKVDREEKPFYILRAQALNRNTHLPVEPESEFIIKVRDINDHEPQFLDGPYVATVPEMSPEGTSVAQVTATDGDDPSYGNSARLIYSLIQGQPYFSVEPKTGLYYLNVSEDAPVGTTVGKIMAEDSDTGENAAMNYFIEGDSSDFFGIITDNETQEGIILLKKRVDYESKRRHSVSVKVVNRYIDDHFLKEGPFEDTATVKISVQDADEPPVFNLENYVMEIAEGVANGSLVGVVSARDPDNVNSPVRYSIVQGIHLKRLFSINEHNGTIITTEPLDREIASWHNITVTATETRNPEKISEAYVYIQVLDVNDHAPEFAKFYETFVCENAVSNQLIQSISAVDKDDSEESHHFYFSLAQESTNNSRFTVKDNQDNTAGIFTAKSGFSRQEQFYFYLPILILDNGSPPLTSTNTLTVTVCDCDTKVNTFYCRYGAFMYSMGLSTEALVAVLACILILLVVFLAIVAIKQQRKKSLFSEKVEEFRENIVRYDDEGGGEEDTEAFDISALRTRTVMRTCKPRKNITTEIHSLYRQSLQVGPDSAIFRQFISEKLEEANTDPSAPPYDSLQRYAFEGTGSLAGSLSSLGSDMSDVDQNYDYLSDWGPHFKQLAEMYASHMSVRD</sequence>
<dbReference type="GO" id="GO:0007043">
    <property type="term" value="P:cell-cell junction assembly"/>
    <property type="evidence" value="ECO:0007669"/>
    <property type="project" value="TreeGrafter"/>
</dbReference>
<dbReference type="FunFam" id="2.60.40.60:FF:000014">
    <property type="entry name" value="Cadherin 8"/>
    <property type="match status" value="1"/>
</dbReference>
<dbReference type="InterPro" id="IPR039808">
    <property type="entry name" value="Cadherin"/>
</dbReference>
<keyword evidence="4 14" id="KW-0812">Transmembrane</keyword>
<dbReference type="FunFam" id="2.60.40.60:FF:000017">
    <property type="entry name" value="Cadherin 24"/>
    <property type="match status" value="1"/>
</dbReference>
<feature type="transmembrane region" description="Helical" evidence="16">
    <location>
        <begin position="548"/>
        <end position="569"/>
    </location>
</feature>
<accession>A0A8C3BXR8</accession>
<name>A0A8C3BXR8_CAIMO</name>
<dbReference type="GO" id="GO:0000902">
    <property type="term" value="P:cell morphogenesis"/>
    <property type="evidence" value="ECO:0007669"/>
    <property type="project" value="TreeGrafter"/>
</dbReference>
<proteinExistence type="predicted"/>
<feature type="domain" description="Cadherin" evidence="18">
    <location>
        <begin position="317"/>
        <end position="421"/>
    </location>
</feature>
<feature type="domain" description="Cadherin" evidence="18">
    <location>
        <begin position="150"/>
        <end position="205"/>
    </location>
</feature>
<dbReference type="PROSITE" id="PS00232">
    <property type="entry name" value="CADHERIN_1"/>
    <property type="match status" value="2"/>
</dbReference>
<evidence type="ECO:0000256" key="5">
    <source>
        <dbReference type="ARBA" id="ARBA00022723"/>
    </source>
</evidence>
<dbReference type="Pfam" id="PF01049">
    <property type="entry name" value="CADH_Y-type_LIR"/>
    <property type="match status" value="1"/>
</dbReference>
<dbReference type="InterPro" id="IPR015919">
    <property type="entry name" value="Cadherin-like_sf"/>
</dbReference>
<comment type="function">
    <text evidence="15">Cadherins are calcium-dependent cell adhesion proteins.</text>
</comment>
<reference evidence="19" key="3">
    <citation type="submission" date="2025-09" db="UniProtKB">
        <authorList>
            <consortium name="Ensembl"/>
        </authorList>
    </citation>
    <scope>IDENTIFICATION</scope>
</reference>
<evidence type="ECO:0000256" key="10">
    <source>
        <dbReference type="ARBA" id="ARBA00022989"/>
    </source>
</evidence>
<evidence type="ECO:0000256" key="12">
    <source>
        <dbReference type="ARBA" id="ARBA00023180"/>
    </source>
</evidence>
<dbReference type="Pfam" id="PF00028">
    <property type="entry name" value="Cadherin"/>
    <property type="match status" value="4"/>
</dbReference>
<dbReference type="CDD" id="cd11304">
    <property type="entry name" value="Cadherin_repeat"/>
    <property type="match status" value="3"/>
</dbReference>
<evidence type="ECO:0000256" key="3">
    <source>
        <dbReference type="ARBA" id="ARBA00022685"/>
    </source>
</evidence>
<evidence type="ECO:0000313" key="19">
    <source>
        <dbReference type="Ensembl" id="ENSCMMP00000011585.1"/>
    </source>
</evidence>
<dbReference type="InterPro" id="IPR002126">
    <property type="entry name" value="Cadherin-like_dom"/>
</dbReference>
<keyword evidence="11 16" id="KW-0472">Membrane</keyword>
<reference evidence="19" key="2">
    <citation type="submission" date="2025-08" db="UniProtKB">
        <authorList>
            <consortium name="Ensembl"/>
        </authorList>
    </citation>
    <scope>IDENTIFICATION</scope>
</reference>
<dbReference type="GO" id="GO:0005509">
    <property type="term" value="F:calcium ion binding"/>
    <property type="evidence" value="ECO:0007669"/>
    <property type="project" value="UniProtKB-UniRule"/>
</dbReference>
<evidence type="ECO:0000256" key="9">
    <source>
        <dbReference type="ARBA" id="ARBA00022889"/>
    </source>
</evidence>
<evidence type="ECO:0000256" key="7">
    <source>
        <dbReference type="ARBA" id="ARBA00022737"/>
    </source>
</evidence>
<evidence type="ECO:0000256" key="4">
    <source>
        <dbReference type="ARBA" id="ARBA00022692"/>
    </source>
</evidence>
<dbReference type="GO" id="GO:0016339">
    <property type="term" value="P:calcium-dependent cell-cell adhesion via plasma membrane cell adhesion molecules"/>
    <property type="evidence" value="ECO:0007669"/>
    <property type="project" value="TreeGrafter"/>
</dbReference>